<feature type="compositionally biased region" description="Basic and acidic residues" evidence="3">
    <location>
        <begin position="604"/>
        <end position="626"/>
    </location>
</feature>
<keyword evidence="2" id="KW-0235">DNA replication</keyword>
<gene>
    <name evidence="6" type="primary">cdc1_2</name>
    <name evidence="6" type="ORF">VKT23_008403</name>
</gene>
<dbReference type="Gene3D" id="3.60.21.50">
    <property type="match status" value="1"/>
</dbReference>
<feature type="region of interest" description="Disordered" evidence="3">
    <location>
        <begin position="595"/>
        <end position="637"/>
    </location>
</feature>
<evidence type="ECO:0000259" key="5">
    <source>
        <dbReference type="Pfam" id="PF18018"/>
    </source>
</evidence>
<feature type="region of interest" description="Disordered" evidence="3">
    <location>
        <begin position="434"/>
        <end position="480"/>
    </location>
</feature>
<evidence type="ECO:0000259" key="4">
    <source>
        <dbReference type="Pfam" id="PF04042"/>
    </source>
</evidence>
<evidence type="ECO:0000256" key="2">
    <source>
        <dbReference type="ARBA" id="ARBA00022705"/>
    </source>
</evidence>
<keyword evidence="7" id="KW-1185">Reference proteome</keyword>
<comment type="caution">
    <text evidence="6">The sequence shown here is derived from an EMBL/GenBank/DDBJ whole genome shotgun (WGS) entry which is preliminary data.</text>
</comment>
<feature type="domain" description="DNA polymerase delta subunit OB-fold" evidence="5">
    <location>
        <begin position="44"/>
        <end position="195"/>
    </location>
</feature>
<protein>
    <submittedName>
        <fullName evidence="6">DNA polymerase delta small subunit Cdc1</fullName>
    </submittedName>
</protein>
<dbReference type="InterPro" id="IPR040663">
    <property type="entry name" value="DNA_pol_D_N"/>
</dbReference>
<dbReference type="Proteomes" id="UP001498398">
    <property type="component" value="Unassembled WGS sequence"/>
</dbReference>
<organism evidence="6 7">
    <name type="scientific">Marasmiellus scandens</name>
    <dbReference type="NCBI Taxonomy" id="2682957"/>
    <lineage>
        <taxon>Eukaryota</taxon>
        <taxon>Fungi</taxon>
        <taxon>Dikarya</taxon>
        <taxon>Basidiomycota</taxon>
        <taxon>Agaricomycotina</taxon>
        <taxon>Agaricomycetes</taxon>
        <taxon>Agaricomycetidae</taxon>
        <taxon>Agaricales</taxon>
        <taxon>Marasmiineae</taxon>
        <taxon>Omphalotaceae</taxon>
        <taxon>Marasmiellus</taxon>
    </lineage>
</organism>
<dbReference type="EMBL" id="JBANRG010000012">
    <property type="protein sequence ID" value="KAK7461971.1"/>
    <property type="molecule type" value="Genomic_DNA"/>
</dbReference>
<accession>A0ABR1JI53</accession>
<dbReference type="PANTHER" id="PTHR10416">
    <property type="entry name" value="DNA POLYMERASE DELTA SUBUNIT 2"/>
    <property type="match status" value="1"/>
</dbReference>
<name>A0ABR1JI53_9AGAR</name>
<dbReference type="InterPro" id="IPR024826">
    <property type="entry name" value="DNA_pol_delta/II_ssu"/>
</dbReference>
<feature type="region of interest" description="Disordered" evidence="3">
    <location>
        <begin position="202"/>
        <end position="227"/>
    </location>
</feature>
<evidence type="ECO:0000313" key="7">
    <source>
        <dbReference type="Proteomes" id="UP001498398"/>
    </source>
</evidence>
<feature type="domain" description="DNA polymerase alpha/delta/epsilon subunit B" evidence="4">
    <location>
        <begin position="236"/>
        <end position="532"/>
    </location>
</feature>
<dbReference type="Pfam" id="PF04042">
    <property type="entry name" value="DNA_pol_E_B"/>
    <property type="match status" value="1"/>
</dbReference>
<proteinExistence type="inferred from homology"/>
<dbReference type="PANTHER" id="PTHR10416:SF0">
    <property type="entry name" value="DNA POLYMERASE DELTA SUBUNIT 2"/>
    <property type="match status" value="1"/>
</dbReference>
<comment type="similarity">
    <text evidence="1">Belongs to the DNA polymerase delta/II small subunit family.</text>
</comment>
<evidence type="ECO:0000313" key="6">
    <source>
        <dbReference type="EMBL" id="KAK7461971.1"/>
    </source>
</evidence>
<dbReference type="InterPro" id="IPR007185">
    <property type="entry name" value="DNA_pol_a/d/e_bsu"/>
</dbReference>
<dbReference type="Gene3D" id="2.40.50.430">
    <property type="match status" value="1"/>
</dbReference>
<feature type="compositionally biased region" description="Low complexity" evidence="3">
    <location>
        <begin position="434"/>
        <end position="469"/>
    </location>
</feature>
<evidence type="ECO:0000256" key="1">
    <source>
        <dbReference type="ARBA" id="ARBA00006035"/>
    </source>
</evidence>
<dbReference type="Pfam" id="PF18018">
    <property type="entry name" value="DNA_pol_D_N"/>
    <property type="match status" value="1"/>
</dbReference>
<feature type="region of interest" description="Disordered" evidence="3">
    <location>
        <begin position="1"/>
        <end position="26"/>
    </location>
</feature>
<reference evidence="6 7" key="1">
    <citation type="submission" date="2024-01" db="EMBL/GenBank/DDBJ databases">
        <title>A draft genome for the cacao thread blight pathogen Marasmiellus scandens.</title>
        <authorList>
            <person name="Baruah I.K."/>
            <person name="Leung J."/>
            <person name="Bukari Y."/>
            <person name="Amoako-Attah I."/>
            <person name="Meinhardt L.W."/>
            <person name="Bailey B.A."/>
            <person name="Cohen S.P."/>
        </authorList>
    </citation>
    <scope>NUCLEOTIDE SEQUENCE [LARGE SCALE GENOMIC DNA]</scope>
    <source>
        <strain evidence="6 7">GH-19</strain>
    </source>
</reference>
<sequence>MNIDFIQPLPEPSTSQKRVPTTLQPTTSLPSFRIQKSHKSYKHQYSNIYFVRLRLLRQFVEKKAKKRWEEALEDGNVPMYVPRVLEVIKGKLCWIVGTVYMDMPLKPNILEDISREHGLPPLPPGNYASKSDKIMLEDESGRIQLVGEPIQSLVNEDEDDEQANVNANKANLVTGVILAVLGTETPNGAFEVVDYCFGGMPSQPASSSASEKKAKGGDDDIEMAPPETDTENDIYVAFVSGLSINLPSPSDARTQLLVEYLCGELATTGEDFIPPSQISRLVICGNSLAPMLLTGKGEADADGIRRGIKEKKKMIGTRIAKGRKYGYDSTTFSPHPTRSLSSHLLDLARVMPIHILPGESDPAGTILPQQPFPKGMFGAVGAYDSLSCETNPAWLKIKEGKGKEKGNERTFLIHSGQPLNDMFKYLPIPPPNSTLPTLPSSTGPTSSFPFSFPSSLDSSSQHSSNSPNSPSIPPNNPHALTKLSLMHSTLHWRHIAPTAPDTLWCHPYFDKDPFILEQTPDVYVVGGQEEFGTGVVEGDDLDGQLDEDESPRSKPRCRLVLVPSFSETGLLVLLNMRTLDVRTVRFGVEGMTGGIGEDDEDEDINIKKEEEVDIKVEIDRSPRSPDTDLPEEGSQMY</sequence>
<evidence type="ECO:0000256" key="3">
    <source>
        <dbReference type="SAM" id="MobiDB-lite"/>
    </source>
</evidence>